<gene>
    <name evidence="2" type="ORF">C8E87_6466</name>
</gene>
<sequence>MALTPRGLTVISLAVGAAGNALMWAAGAEFPIYPPPNLVILVAGALIAGLVRRSWAPAVGAFCGLAIMVAFAIISLVNGAGTGHLTGTAGVLGAIGTVLHLAGSAAGAGAGAVATVLERRAGR</sequence>
<keyword evidence="1" id="KW-1133">Transmembrane helix</keyword>
<comment type="caution">
    <text evidence="2">The sequence shown here is derived from an EMBL/GenBank/DDBJ whole genome shotgun (WGS) entry which is preliminary data.</text>
</comment>
<feature type="transmembrane region" description="Helical" evidence="1">
    <location>
        <begin position="7"/>
        <end position="26"/>
    </location>
</feature>
<protein>
    <submittedName>
        <fullName evidence="2">Uncharacterized protein</fullName>
    </submittedName>
</protein>
<dbReference type="OrthoDB" id="5190781at2"/>
<reference evidence="2 3" key="1">
    <citation type="submission" date="2019-03" db="EMBL/GenBank/DDBJ databases">
        <title>Sequencing the genomes of 1000 actinobacteria strains.</title>
        <authorList>
            <person name="Klenk H.-P."/>
        </authorList>
    </citation>
    <scope>NUCLEOTIDE SEQUENCE [LARGE SCALE GENOMIC DNA]</scope>
    <source>
        <strain evidence="2 3">DSM 43805</strain>
    </source>
</reference>
<keyword evidence="3" id="KW-1185">Reference proteome</keyword>
<dbReference type="Proteomes" id="UP000294901">
    <property type="component" value="Unassembled WGS sequence"/>
</dbReference>
<keyword evidence="1" id="KW-0472">Membrane</keyword>
<proteinExistence type="predicted"/>
<evidence type="ECO:0000313" key="2">
    <source>
        <dbReference type="EMBL" id="TDO31056.1"/>
    </source>
</evidence>
<dbReference type="EMBL" id="SNWR01000002">
    <property type="protein sequence ID" value="TDO31056.1"/>
    <property type="molecule type" value="Genomic_DNA"/>
</dbReference>
<feature type="transmembrane region" description="Helical" evidence="1">
    <location>
        <begin position="58"/>
        <end position="77"/>
    </location>
</feature>
<feature type="transmembrane region" description="Helical" evidence="1">
    <location>
        <begin position="32"/>
        <end position="51"/>
    </location>
</feature>
<organism evidence="2 3">
    <name type="scientific">Paractinoplanes brasiliensis</name>
    <dbReference type="NCBI Taxonomy" id="52695"/>
    <lineage>
        <taxon>Bacteria</taxon>
        <taxon>Bacillati</taxon>
        <taxon>Actinomycetota</taxon>
        <taxon>Actinomycetes</taxon>
        <taxon>Micromonosporales</taxon>
        <taxon>Micromonosporaceae</taxon>
        <taxon>Paractinoplanes</taxon>
    </lineage>
</organism>
<name>A0A4R6J9F2_9ACTN</name>
<keyword evidence="1" id="KW-0812">Transmembrane</keyword>
<evidence type="ECO:0000313" key="3">
    <source>
        <dbReference type="Proteomes" id="UP000294901"/>
    </source>
</evidence>
<feature type="transmembrane region" description="Helical" evidence="1">
    <location>
        <begin position="89"/>
        <end position="117"/>
    </location>
</feature>
<dbReference type="RefSeq" id="WP_133877221.1">
    <property type="nucleotide sequence ID" value="NZ_BOMD01000119.1"/>
</dbReference>
<accession>A0A4R6J9F2</accession>
<evidence type="ECO:0000256" key="1">
    <source>
        <dbReference type="SAM" id="Phobius"/>
    </source>
</evidence>
<dbReference type="AlphaFoldDB" id="A0A4R6J9F2"/>